<dbReference type="SUPFAM" id="SSF52540">
    <property type="entry name" value="P-loop containing nucleoside triphosphate hydrolases"/>
    <property type="match status" value="1"/>
</dbReference>
<evidence type="ECO:0000256" key="4">
    <source>
        <dbReference type="ARBA" id="ARBA00022490"/>
    </source>
</evidence>
<keyword evidence="7" id="KW-0067">ATP-binding</keyword>
<organism evidence="11">
    <name type="scientific">freshwater metagenome</name>
    <dbReference type="NCBI Taxonomy" id="449393"/>
    <lineage>
        <taxon>unclassified sequences</taxon>
        <taxon>metagenomes</taxon>
        <taxon>ecological metagenomes</taxon>
    </lineage>
</organism>
<keyword evidence="5" id="KW-0235">DNA replication</keyword>
<dbReference type="Pfam" id="PF02463">
    <property type="entry name" value="SMC_N"/>
    <property type="match status" value="1"/>
</dbReference>
<evidence type="ECO:0000256" key="3">
    <source>
        <dbReference type="ARBA" id="ARBA00020170"/>
    </source>
</evidence>
<dbReference type="AlphaFoldDB" id="A0A6J6X931"/>
<comment type="similarity">
    <text evidence="2">Belongs to the RecF family.</text>
</comment>
<dbReference type="GO" id="GO:0006302">
    <property type="term" value="P:double-strand break repair"/>
    <property type="evidence" value="ECO:0007669"/>
    <property type="project" value="TreeGrafter"/>
</dbReference>
<dbReference type="GO" id="GO:0005524">
    <property type="term" value="F:ATP binding"/>
    <property type="evidence" value="ECO:0007669"/>
    <property type="project" value="UniProtKB-KW"/>
</dbReference>
<evidence type="ECO:0000256" key="5">
    <source>
        <dbReference type="ARBA" id="ARBA00022705"/>
    </source>
</evidence>
<evidence type="ECO:0000313" key="10">
    <source>
        <dbReference type="EMBL" id="CAB4537639.1"/>
    </source>
</evidence>
<dbReference type="GO" id="GO:0006260">
    <property type="term" value="P:DNA replication"/>
    <property type="evidence" value="ECO:0007669"/>
    <property type="project" value="UniProtKB-KW"/>
</dbReference>
<name>A0A6J6X931_9ZZZZ</name>
<dbReference type="EMBL" id="CAFAAK010000011">
    <property type="protein sequence ID" value="CAB4792695.1"/>
    <property type="molecule type" value="Genomic_DNA"/>
</dbReference>
<dbReference type="InterPro" id="IPR001238">
    <property type="entry name" value="DNA-binding_RecF"/>
</dbReference>
<dbReference type="Gene3D" id="3.40.50.300">
    <property type="entry name" value="P-loop containing nucleotide triphosphate hydrolases"/>
    <property type="match status" value="1"/>
</dbReference>
<dbReference type="PROSITE" id="PS00618">
    <property type="entry name" value="RECF_2"/>
    <property type="match status" value="1"/>
</dbReference>
<dbReference type="HAMAP" id="MF_00365">
    <property type="entry name" value="RecF"/>
    <property type="match status" value="1"/>
</dbReference>
<feature type="domain" description="RecF/RecN/SMC N-terminal" evidence="9">
    <location>
        <begin position="3"/>
        <end position="350"/>
    </location>
</feature>
<dbReference type="GO" id="GO:0005737">
    <property type="term" value="C:cytoplasm"/>
    <property type="evidence" value="ECO:0007669"/>
    <property type="project" value="UniProtKB-SubCell"/>
</dbReference>
<keyword evidence="6" id="KW-0547">Nucleotide-binding</keyword>
<dbReference type="InterPro" id="IPR027417">
    <property type="entry name" value="P-loop_NTPase"/>
</dbReference>
<evidence type="ECO:0000256" key="6">
    <source>
        <dbReference type="ARBA" id="ARBA00022741"/>
    </source>
</evidence>
<keyword evidence="4" id="KW-0963">Cytoplasm</keyword>
<dbReference type="PANTHER" id="PTHR32182:SF0">
    <property type="entry name" value="DNA REPLICATION AND REPAIR PROTEIN RECF"/>
    <property type="match status" value="1"/>
</dbReference>
<reference evidence="11" key="1">
    <citation type="submission" date="2020-05" db="EMBL/GenBank/DDBJ databases">
        <authorList>
            <person name="Chiriac C."/>
            <person name="Salcher M."/>
            <person name="Ghai R."/>
            <person name="Kavagutti S V."/>
        </authorList>
    </citation>
    <scope>NUCLEOTIDE SEQUENCE</scope>
</reference>
<dbReference type="PROSITE" id="PS00617">
    <property type="entry name" value="RECF_1"/>
    <property type="match status" value="1"/>
</dbReference>
<evidence type="ECO:0000313" key="11">
    <source>
        <dbReference type="EMBL" id="CAB4792695.1"/>
    </source>
</evidence>
<evidence type="ECO:0000259" key="9">
    <source>
        <dbReference type="Pfam" id="PF02463"/>
    </source>
</evidence>
<dbReference type="PANTHER" id="PTHR32182">
    <property type="entry name" value="DNA REPLICATION AND REPAIR PROTEIN RECF"/>
    <property type="match status" value="1"/>
</dbReference>
<dbReference type="Gene3D" id="1.20.1050.90">
    <property type="entry name" value="RecF/RecN/SMC, N-terminal domain"/>
    <property type="match status" value="1"/>
</dbReference>
<evidence type="ECO:0000256" key="2">
    <source>
        <dbReference type="ARBA" id="ARBA00008016"/>
    </source>
</evidence>
<protein>
    <recommendedName>
        <fullName evidence="3">DNA replication and repair protein RecF</fullName>
    </recommendedName>
</protein>
<comment type="subcellular location">
    <subcellularLocation>
        <location evidence="1">Cytoplasm</location>
    </subcellularLocation>
</comment>
<dbReference type="InterPro" id="IPR003395">
    <property type="entry name" value="RecF/RecN/SMC_N"/>
</dbReference>
<keyword evidence="8" id="KW-0238">DNA-binding</keyword>
<dbReference type="GO" id="GO:0000731">
    <property type="term" value="P:DNA synthesis involved in DNA repair"/>
    <property type="evidence" value="ECO:0007669"/>
    <property type="project" value="TreeGrafter"/>
</dbReference>
<evidence type="ECO:0000256" key="7">
    <source>
        <dbReference type="ARBA" id="ARBA00022840"/>
    </source>
</evidence>
<dbReference type="GO" id="GO:0003697">
    <property type="term" value="F:single-stranded DNA binding"/>
    <property type="evidence" value="ECO:0007669"/>
    <property type="project" value="InterPro"/>
</dbReference>
<evidence type="ECO:0000256" key="8">
    <source>
        <dbReference type="ARBA" id="ARBA00023125"/>
    </source>
</evidence>
<proteinExistence type="inferred from homology"/>
<sequence length="375" mass="41025">MFVQRLELVDYRSYSTAVVALEPGITVFVGLNGQGKTNLVEALRYVGSLSSHRVATDAPLVREGADRAIVRCTVVGEGRSIDVDLEITASGSNRARLNNAPVTRTRDVLGTLRTVLFAPEDLALVKGEPGERRKFLDELLAARLPRFAGIRSDYDRVLKQRNSLLKSARSSRPQENLDSTLAVWDEQLSDFGSQIIQSRVELIDELRPLVLAAYTDLAPESGETSIEYRSFLGDDVGTSLETIKAGFHEAMANARKSELERGMSLVGPHRDDVFLGLRSLPAKGYASHGESWSVALALRLASYEILRDDLRGGGDPVLILDDVFAELDVRRRERLAHAVSSAEQVLITAAVAQDVPTLLVGQRFEVVRGSVSKAS</sequence>
<evidence type="ECO:0000256" key="1">
    <source>
        <dbReference type="ARBA" id="ARBA00004496"/>
    </source>
</evidence>
<dbReference type="NCBIfam" id="TIGR00611">
    <property type="entry name" value="recf"/>
    <property type="match status" value="1"/>
</dbReference>
<dbReference type="InterPro" id="IPR042174">
    <property type="entry name" value="RecF_2"/>
</dbReference>
<dbReference type="EMBL" id="CAEZSO010000030">
    <property type="protein sequence ID" value="CAB4537639.1"/>
    <property type="molecule type" value="Genomic_DNA"/>
</dbReference>
<gene>
    <name evidence="10" type="ORF">UFOPK1446_00235</name>
    <name evidence="11" type="ORF">UFOPK3024_00131</name>
</gene>
<dbReference type="InterPro" id="IPR018078">
    <property type="entry name" value="DNA-binding_RecF_CS"/>
</dbReference>
<accession>A0A6J6X931</accession>